<dbReference type="AlphaFoldDB" id="A0A7C3SKP3"/>
<protein>
    <submittedName>
        <fullName evidence="1">Uncharacterized protein</fullName>
    </submittedName>
</protein>
<sequence length="289" mass="33652">MRAKCMVEEVEGRELDSYDLITILGLLKEHDWKEVWRRYSPGGVMDGKLNFFLNLESYYVEMTVENLPSLALSPKYQASPHLMQALIRRLLCNHRHGLILEKLRSYGVPIEDENQLNLSCSVGTIGVDLIVNRHPHAPEYRFRKFGTTRVEQDEQRPLDHYDVVSILYLAQQNRTDRIIDRYVPQEILNEGTEEEKVVRFPSQAGDYRVDFFFTRIKNDEPRKVPERGNVSAATMHQVLRRLFAGHAPELAAKELTDKGILITKEEVEREFTLARILNDNFITIHFKRG</sequence>
<gene>
    <name evidence="1" type="ORF">ENV62_10145</name>
</gene>
<organism evidence="1">
    <name type="scientific">Desulfobacca acetoxidans</name>
    <dbReference type="NCBI Taxonomy" id="60893"/>
    <lineage>
        <taxon>Bacteria</taxon>
        <taxon>Pseudomonadati</taxon>
        <taxon>Thermodesulfobacteriota</taxon>
        <taxon>Desulfobaccia</taxon>
        <taxon>Desulfobaccales</taxon>
        <taxon>Desulfobaccaceae</taxon>
        <taxon>Desulfobacca</taxon>
    </lineage>
</organism>
<comment type="caution">
    <text evidence="1">The sequence shown here is derived from an EMBL/GenBank/DDBJ whole genome shotgun (WGS) entry which is preliminary data.</text>
</comment>
<dbReference type="EMBL" id="DTHB01000056">
    <property type="protein sequence ID" value="HGB15579.1"/>
    <property type="molecule type" value="Genomic_DNA"/>
</dbReference>
<accession>A0A7C3SKP3</accession>
<reference evidence="1" key="1">
    <citation type="journal article" date="2020" name="mSystems">
        <title>Genome- and Community-Level Interaction Insights into Carbon Utilization and Element Cycling Functions of Hydrothermarchaeota in Hydrothermal Sediment.</title>
        <authorList>
            <person name="Zhou Z."/>
            <person name="Liu Y."/>
            <person name="Xu W."/>
            <person name="Pan J."/>
            <person name="Luo Z.H."/>
            <person name="Li M."/>
        </authorList>
    </citation>
    <scope>NUCLEOTIDE SEQUENCE [LARGE SCALE GENOMIC DNA]</scope>
    <source>
        <strain evidence="1">SpSt-776</strain>
    </source>
</reference>
<evidence type="ECO:0000313" key="1">
    <source>
        <dbReference type="EMBL" id="HGB15579.1"/>
    </source>
</evidence>
<name>A0A7C3SKP3_9BACT</name>
<proteinExistence type="predicted"/>